<keyword evidence="1" id="KW-0677">Repeat</keyword>
<dbReference type="PANTHER" id="PTHR24189">
    <property type="entry name" value="MYOTROPHIN"/>
    <property type="match status" value="1"/>
</dbReference>
<feature type="repeat" description="ANK" evidence="3">
    <location>
        <begin position="253"/>
        <end position="288"/>
    </location>
</feature>
<dbReference type="InterPro" id="IPR002110">
    <property type="entry name" value="Ankyrin_rpt"/>
</dbReference>
<protein>
    <submittedName>
        <fullName evidence="4">Ankyrin repeat-containing domain protein</fullName>
    </submittedName>
</protein>
<dbReference type="Pfam" id="PF12796">
    <property type="entry name" value="Ank_2"/>
    <property type="match status" value="1"/>
</dbReference>
<accession>A0ABR4GUM5</accession>
<feature type="repeat" description="ANK" evidence="3">
    <location>
        <begin position="219"/>
        <end position="252"/>
    </location>
</feature>
<name>A0ABR4GUM5_9EURO</name>
<dbReference type="Gene3D" id="1.25.40.20">
    <property type="entry name" value="Ankyrin repeat-containing domain"/>
    <property type="match status" value="1"/>
</dbReference>
<keyword evidence="5" id="KW-1185">Reference proteome</keyword>
<evidence type="ECO:0000256" key="2">
    <source>
        <dbReference type="ARBA" id="ARBA00023043"/>
    </source>
</evidence>
<sequence>MTLLLADVKKDIPRVWDIPSQTGPCTLRYFTHDLGQDPQTFKDYALLVEVCEAGDASQVRRLLRADRGENLLNLAKRVTSLYTPLEAGSAYPEIVQILLDAGVAPIEFDFERASRLVCSGKLTQQVLDLLVQKGLWLGHTDPYDAGTLLHFACAHGAPRPVIDLLLANGVTPDVEEATYEWSPLRNAIRNHKDYSTQENLDFVRWLLRKPEFQRAFDIHGNQPLHYAAMEGDIQVADILLKEFKADINQANDFGHTPLSVALKSGLHGGLSLVPILLKAGASATATDNLNRTPLHIAIEYSDNDIAVEFCVRPEDLVRMVFDAWVAEAGYRRPNVLFVAAARLKDIKLMKELLPLCQEDEDLKELKKMIDFIRAALSDEGKCIGILEQVSWSDLNPRLSYIEAI</sequence>
<dbReference type="Proteomes" id="UP001610334">
    <property type="component" value="Unassembled WGS sequence"/>
</dbReference>
<dbReference type="PROSITE" id="PS50088">
    <property type="entry name" value="ANK_REPEAT"/>
    <property type="match status" value="3"/>
</dbReference>
<evidence type="ECO:0000256" key="1">
    <source>
        <dbReference type="ARBA" id="ARBA00022737"/>
    </source>
</evidence>
<gene>
    <name evidence="4" type="ORF">BJX63DRAFT_438051</name>
</gene>
<proteinExistence type="predicted"/>
<reference evidence="4 5" key="1">
    <citation type="submission" date="2024-07" db="EMBL/GenBank/DDBJ databases">
        <title>Section-level genome sequencing and comparative genomics of Aspergillus sections Usti and Cavernicolus.</title>
        <authorList>
            <consortium name="Lawrence Berkeley National Laboratory"/>
            <person name="Nybo J.L."/>
            <person name="Vesth T.C."/>
            <person name="Theobald S."/>
            <person name="Frisvad J.C."/>
            <person name="Larsen T.O."/>
            <person name="Kjaerboelling I."/>
            <person name="Rothschild-Mancinelli K."/>
            <person name="Lyhne E.K."/>
            <person name="Kogle M.E."/>
            <person name="Barry K."/>
            <person name="Clum A."/>
            <person name="Na H."/>
            <person name="Ledsgaard L."/>
            <person name="Lin J."/>
            <person name="Lipzen A."/>
            <person name="Kuo A."/>
            <person name="Riley R."/>
            <person name="Mondo S."/>
            <person name="Labutti K."/>
            <person name="Haridas S."/>
            <person name="Pangalinan J."/>
            <person name="Salamov A.A."/>
            <person name="Simmons B.A."/>
            <person name="Magnuson J.K."/>
            <person name="Chen J."/>
            <person name="Drula E."/>
            <person name="Henrissat B."/>
            <person name="Wiebenga A."/>
            <person name="Lubbers R.J."/>
            <person name="Gomes A.C."/>
            <person name="Makela M.R."/>
            <person name="Stajich J."/>
            <person name="Grigoriev I.V."/>
            <person name="Mortensen U.H."/>
            <person name="De Vries R.P."/>
            <person name="Baker S.E."/>
            <person name="Andersen M.R."/>
        </authorList>
    </citation>
    <scope>NUCLEOTIDE SEQUENCE [LARGE SCALE GENOMIC DNA]</scope>
    <source>
        <strain evidence="4 5">CBS 588.65</strain>
    </source>
</reference>
<keyword evidence="2 3" id="KW-0040">ANK repeat</keyword>
<evidence type="ECO:0000313" key="4">
    <source>
        <dbReference type="EMBL" id="KAL2802259.1"/>
    </source>
</evidence>
<dbReference type="InterPro" id="IPR036770">
    <property type="entry name" value="Ankyrin_rpt-contain_sf"/>
</dbReference>
<evidence type="ECO:0000256" key="3">
    <source>
        <dbReference type="PROSITE-ProRule" id="PRU00023"/>
    </source>
</evidence>
<evidence type="ECO:0000313" key="5">
    <source>
        <dbReference type="Proteomes" id="UP001610334"/>
    </source>
</evidence>
<feature type="repeat" description="ANK" evidence="3">
    <location>
        <begin position="144"/>
        <end position="177"/>
    </location>
</feature>
<dbReference type="PANTHER" id="PTHR24189:SF50">
    <property type="entry name" value="ANKYRIN REPEAT AND SOCS BOX PROTEIN 2"/>
    <property type="match status" value="1"/>
</dbReference>
<dbReference type="EMBL" id="JBFXLT010000196">
    <property type="protein sequence ID" value="KAL2802259.1"/>
    <property type="molecule type" value="Genomic_DNA"/>
</dbReference>
<dbReference type="PROSITE" id="PS50297">
    <property type="entry name" value="ANK_REP_REGION"/>
    <property type="match status" value="1"/>
</dbReference>
<organism evidence="4 5">
    <name type="scientific">Aspergillus granulosus</name>
    <dbReference type="NCBI Taxonomy" id="176169"/>
    <lineage>
        <taxon>Eukaryota</taxon>
        <taxon>Fungi</taxon>
        <taxon>Dikarya</taxon>
        <taxon>Ascomycota</taxon>
        <taxon>Pezizomycotina</taxon>
        <taxon>Eurotiomycetes</taxon>
        <taxon>Eurotiomycetidae</taxon>
        <taxon>Eurotiales</taxon>
        <taxon>Aspergillaceae</taxon>
        <taxon>Aspergillus</taxon>
        <taxon>Aspergillus subgen. Nidulantes</taxon>
    </lineage>
</organism>
<dbReference type="InterPro" id="IPR050745">
    <property type="entry name" value="Multifunctional_regulatory"/>
</dbReference>
<dbReference type="SUPFAM" id="SSF48403">
    <property type="entry name" value="Ankyrin repeat"/>
    <property type="match status" value="1"/>
</dbReference>
<dbReference type="SMART" id="SM00248">
    <property type="entry name" value="ANK"/>
    <property type="match status" value="5"/>
</dbReference>
<comment type="caution">
    <text evidence="4">The sequence shown here is derived from an EMBL/GenBank/DDBJ whole genome shotgun (WGS) entry which is preliminary data.</text>
</comment>